<reference evidence="1" key="1">
    <citation type="submission" date="2013-11" db="EMBL/GenBank/DDBJ databases">
        <title>Genome sequence of the fusiform rust pathogen reveals effectors for host alternation and coevolution with pine.</title>
        <authorList>
            <consortium name="DOE Joint Genome Institute"/>
            <person name="Smith K."/>
            <person name="Pendleton A."/>
            <person name="Kubisiak T."/>
            <person name="Anderson C."/>
            <person name="Salamov A."/>
            <person name="Aerts A."/>
            <person name="Riley R."/>
            <person name="Clum A."/>
            <person name="Lindquist E."/>
            <person name="Ence D."/>
            <person name="Campbell M."/>
            <person name="Kronenberg Z."/>
            <person name="Feau N."/>
            <person name="Dhillon B."/>
            <person name="Hamelin R."/>
            <person name="Burleigh J."/>
            <person name="Smith J."/>
            <person name="Yandell M."/>
            <person name="Nelson C."/>
            <person name="Grigoriev I."/>
            <person name="Davis J."/>
        </authorList>
    </citation>
    <scope>NUCLEOTIDE SEQUENCE</scope>
    <source>
        <strain evidence="1">G11</strain>
    </source>
</reference>
<sequence>MPARSAFTACSEVSSVDNVDHRHRRFQSISDLFESRTPSSFSVSTARGCESGLKNAVFGGQEDFYTFHSVVKLSPRIAVGGAWLVQRQG</sequence>
<dbReference type="AlphaFoldDB" id="A0A9P6NQ98"/>
<keyword evidence="2" id="KW-1185">Reference proteome</keyword>
<gene>
    <name evidence="1" type="ORF">CROQUDRAFT_90598</name>
</gene>
<accession>A0A9P6NQ98</accession>
<protein>
    <submittedName>
        <fullName evidence="1">Uncharacterized protein</fullName>
    </submittedName>
</protein>
<dbReference type="Proteomes" id="UP000886653">
    <property type="component" value="Unassembled WGS sequence"/>
</dbReference>
<evidence type="ECO:0000313" key="2">
    <source>
        <dbReference type="Proteomes" id="UP000886653"/>
    </source>
</evidence>
<name>A0A9P6NQ98_9BASI</name>
<organism evidence="1 2">
    <name type="scientific">Cronartium quercuum f. sp. fusiforme G11</name>
    <dbReference type="NCBI Taxonomy" id="708437"/>
    <lineage>
        <taxon>Eukaryota</taxon>
        <taxon>Fungi</taxon>
        <taxon>Dikarya</taxon>
        <taxon>Basidiomycota</taxon>
        <taxon>Pucciniomycotina</taxon>
        <taxon>Pucciniomycetes</taxon>
        <taxon>Pucciniales</taxon>
        <taxon>Coleosporiaceae</taxon>
        <taxon>Cronartium</taxon>
    </lineage>
</organism>
<proteinExistence type="predicted"/>
<comment type="caution">
    <text evidence="1">The sequence shown here is derived from an EMBL/GenBank/DDBJ whole genome shotgun (WGS) entry which is preliminary data.</text>
</comment>
<evidence type="ECO:0000313" key="1">
    <source>
        <dbReference type="EMBL" id="KAG0148263.1"/>
    </source>
</evidence>
<dbReference type="EMBL" id="MU167239">
    <property type="protein sequence ID" value="KAG0148263.1"/>
    <property type="molecule type" value="Genomic_DNA"/>
</dbReference>